<gene>
    <name evidence="2" type="ORF">RC54_21940</name>
</gene>
<dbReference type="AlphaFoldDB" id="A0AAD0UCL2"/>
<feature type="region of interest" description="Disordered" evidence="1">
    <location>
        <begin position="97"/>
        <end position="134"/>
    </location>
</feature>
<reference evidence="2 3" key="1">
    <citation type="submission" date="2017-11" db="EMBL/GenBank/DDBJ databases">
        <title>Complete genome sequence of Herbaspirillum rubrisubalbicans DSM 11543.</title>
        <authorList>
            <person name="Chen M."/>
            <person name="An Q."/>
        </authorList>
    </citation>
    <scope>NUCLEOTIDE SEQUENCE [LARGE SCALE GENOMIC DNA]</scope>
    <source>
        <strain evidence="2 3">DSM 11543</strain>
    </source>
</reference>
<dbReference type="Proteomes" id="UP000269199">
    <property type="component" value="Chromosome"/>
</dbReference>
<sequence>MVAASTSAVIMLTLTEDQYKKFLASDIQNFIAAVADEFLSEREDMLGNPGRSEVILRMQSAYDNGLNLGFTSTGHLIYMMYMSADYPKLFERPETQRYLNKSGGSPEQRLDEMKSVLRHLGSTVKQREERSREW</sequence>
<evidence type="ECO:0000256" key="1">
    <source>
        <dbReference type="SAM" id="MobiDB-lite"/>
    </source>
</evidence>
<organism evidence="2 3">
    <name type="scientific">Herbaspirillum rubrisubalbicans</name>
    <dbReference type="NCBI Taxonomy" id="80842"/>
    <lineage>
        <taxon>Bacteria</taxon>
        <taxon>Pseudomonadati</taxon>
        <taxon>Pseudomonadota</taxon>
        <taxon>Betaproteobacteria</taxon>
        <taxon>Burkholderiales</taxon>
        <taxon>Oxalobacteraceae</taxon>
        <taxon>Herbaspirillum</taxon>
    </lineage>
</organism>
<accession>A0AAD0UCL2</accession>
<evidence type="ECO:0000313" key="2">
    <source>
        <dbReference type="EMBL" id="AYR26311.1"/>
    </source>
</evidence>
<protein>
    <submittedName>
        <fullName evidence="2">Uncharacterized protein</fullName>
    </submittedName>
</protein>
<proteinExistence type="predicted"/>
<feature type="compositionally biased region" description="Basic and acidic residues" evidence="1">
    <location>
        <begin position="125"/>
        <end position="134"/>
    </location>
</feature>
<dbReference type="EMBL" id="CP024996">
    <property type="protein sequence ID" value="AYR26311.1"/>
    <property type="molecule type" value="Genomic_DNA"/>
</dbReference>
<name>A0AAD0UCL2_9BURK</name>
<evidence type="ECO:0000313" key="3">
    <source>
        <dbReference type="Proteomes" id="UP000269199"/>
    </source>
</evidence>